<dbReference type="GO" id="GO:0031398">
    <property type="term" value="P:positive regulation of protein ubiquitination"/>
    <property type="evidence" value="ECO:0007669"/>
    <property type="project" value="TreeGrafter"/>
</dbReference>
<dbReference type="InterPro" id="IPR001841">
    <property type="entry name" value="Znf_RING"/>
</dbReference>
<organism evidence="4 5">
    <name type="scientific">Euproctis pseudoconspersa nucleopolyhedrovirus</name>
    <dbReference type="NCBI Taxonomy" id="307467"/>
    <lineage>
        <taxon>Viruses</taxon>
        <taxon>Viruses incertae sedis</taxon>
        <taxon>Naldaviricetes</taxon>
        <taxon>Lefavirales</taxon>
        <taxon>Baculoviridae</taxon>
        <taxon>Alphabaculovirus</taxon>
        <taxon>Alphabaculovirus eupseudoconspersae</taxon>
    </lineage>
</organism>
<evidence type="ECO:0000313" key="4">
    <source>
        <dbReference type="EMBL" id="ACO53512.1"/>
    </source>
</evidence>
<dbReference type="Gene3D" id="1.10.1170.10">
    <property type="entry name" value="Inhibitor Of Apoptosis Protein (2mihbC-IAP-1), Chain A"/>
    <property type="match status" value="1"/>
</dbReference>
<evidence type="ECO:0000256" key="1">
    <source>
        <dbReference type="PROSITE-ProRule" id="PRU00175"/>
    </source>
</evidence>
<dbReference type="OrthoDB" id="9255at10239"/>
<proteinExistence type="predicted"/>
<feature type="domain" description="RING-type" evidence="3">
    <location>
        <begin position="280"/>
        <end position="315"/>
    </location>
</feature>
<keyword evidence="1" id="KW-0862">Zinc</keyword>
<dbReference type="InterPro" id="IPR050784">
    <property type="entry name" value="IAP"/>
</dbReference>
<dbReference type="GeneID" id="7804617"/>
<evidence type="ECO:0000259" key="3">
    <source>
        <dbReference type="PROSITE" id="PS50089"/>
    </source>
</evidence>
<keyword evidence="2" id="KW-0472">Membrane</keyword>
<dbReference type="PANTHER" id="PTHR10044:SF139">
    <property type="entry name" value="DEATH-ASSOCIATED INHIBITOR OF APOPTOSIS 2"/>
    <property type="match status" value="1"/>
</dbReference>
<dbReference type="Pfam" id="PF13920">
    <property type="entry name" value="zf-C3HC4_3"/>
    <property type="match status" value="1"/>
</dbReference>
<dbReference type="KEGG" id="vg:7804617"/>
<dbReference type="RefSeq" id="YP_002854672.1">
    <property type="nucleotide sequence ID" value="NC_012639.1"/>
</dbReference>
<keyword evidence="1" id="KW-0863">Zinc-finger</keyword>
<protein>
    <submittedName>
        <fullName evidence="4">IAP-2</fullName>
    </submittedName>
</protein>
<dbReference type="Pfam" id="PF00653">
    <property type="entry name" value="BIR"/>
    <property type="match status" value="1"/>
</dbReference>
<dbReference type="GO" id="GO:0061630">
    <property type="term" value="F:ubiquitin protein ligase activity"/>
    <property type="evidence" value="ECO:0007669"/>
    <property type="project" value="TreeGrafter"/>
</dbReference>
<keyword evidence="2" id="KW-0812">Transmembrane</keyword>
<dbReference type="EMBL" id="FJ227128">
    <property type="protein sequence ID" value="ACO53512.1"/>
    <property type="molecule type" value="Genomic_DNA"/>
</dbReference>
<dbReference type="PROSITE" id="PS50089">
    <property type="entry name" value="ZF_RING_2"/>
    <property type="match status" value="1"/>
</dbReference>
<dbReference type="Proteomes" id="UP000203846">
    <property type="component" value="Segment"/>
</dbReference>
<dbReference type="SUPFAM" id="SSF57924">
    <property type="entry name" value="Inhibitor of apoptosis (IAP) repeat"/>
    <property type="match status" value="1"/>
</dbReference>
<evidence type="ECO:0000256" key="2">
    <source>
        <dbReference type="SAM" id="Phobius"/>
    </source>
</evidence>
<dbReference type="InterPro" id="IPR001370">
    <property type="entry name" value="BIR_rpt"/>
</dbReference>
<name>C3TWX0_9ABAC</name>
<sequence>MTISIHLTILTCNGRLHAAIIIICLFVNPQLLFNINIIVRIFTNSFLFNKPKHAFRCNMHKKLKANLMMIDLPPPNCYKTFAGRMNSITSSKIYLTQNEKNNLVSQGIYYDANDAIYRCAYCAFVTDSYADGILKYHTYSACPKSTEILFNSQTTRKKSFESFKTSRKQFARCAQELAVNGFYYNGGFRDIRCSCCPMVIKKLNKNDCVKIVHKVYYPQCVFNVESDVATFEVNPTAPSAPPSWTDEHDDLWRCSVENANDNFVNQIAASDSANQDSCLCKICFERERQICFLPCGHVSACEKCAKRCSKCCMCRKLVKTKIKVYL</sequence>
<keyword evidence="5" id="KW-1185">Reference proteome</keyword>
<feature type="transmembrane region" description="Helical" evidence="2">
    <location>
        <begin position="16"/>
        <end position="42"/>
    </location>
</feature>
<dbReference type="PROSITE" id="PS50143">
    <property type="entry name" value="BIR_REPEAT_2"/>
    <property type="match status" value="1"/>
</dbReference>
<keyword evidence="1" id="KW-0479">Metal-binding</keyword>
<dbReference type="GO" id="GO:0043027">
    <property type="term" value="F:cysteine-type endopeptidase inhibitor activity involved in apoptotic process"/>
    <property type="evidence" value="ECO:0007669"/>
    <property type="project" value="TreeGrafter"/>
</dbReference>
<dbReference type="PANTHER" id="PTHR10044">
    <property type="entry name" value="INHIBITOR OF APOPTOSIS"/>
    <property type="match status" value="1"/>
</dbReference>
<dbReference type="GO" id="GO:0051726">
    <property type="term" value="P:regulation of cell cycle"/>
    <property type="evidence" value="ECO:0007669"/>
    <property type="project" value="TreeGrafter"/>
</dbReference>
<reference evidence="4 5" key="1">
    <citation type="journal article" date="2009" name="Virus Genes">
        <title>Morphology and genome of Euproctis pseudoconspersa nucleopolyhedrovirus.</title>
        <authorList>
            <person name="Tang X.D."/>
            <person name="Xiao Q."/>
            <person name="Ma X.C."/>
            <person name="Zhu Z.R."/>
            <person name="Zhang C.X."/>
        </authorList>
    </citation>
    <scope>NUCLEOTIDE SEQUENCE [LARGE SCALE GENOMIC DNA]</scope>
    <source>
        <strain evidence="4 5">Hangzhou</strain>
    </source>
</reference>
<accession>C3TWX0</accession>
<dbReference type="Gene3D" id="3.30.40.10">
    <property type="entry name" value="Zinc/RING finger domain, C3HC4 (zinc finger)"/>
    <property type="match status" value="1"/>
</dbReference>
<dbReference type="SMART" id="SM00238">
    <property type="entry name" value="BIR"/>
    <property type="match status" value="1"/>
</dbReference>
<keyword evidence="2" id="KW-1133">Transmembrane helix</keyword>
<dbReference type="InterPro" id="IPR013083">
    <property type="entry name" value="Znf_RING/FYVE/PHD"/>
</dbReference>
<evidence type="ECO:0000313" key="5">
    <source>
        <dbReference type="Proteomes" id="UP000203846"/>
    </source>
</evidence>
<dbReference type="GO" id="GO:0008270">
    <property type="term" value="F:zinc ion binding"/>
    <property type="evidence" value="ECO:0007669"/>
    <property type="project" value="UniProtKB-KW"/>
</dbReference>